<dbReference type="PhylomeDB" id="A0A0G4ELJ0"/>
<dbReference type="SUPFAM" id="SSF56112">
    <property type="entry name" value="Protein kinase-like (PK-like)"/>
    <property type="match status" value="1"/>
</dbReference>
<dbReference type="Proteomes" id="UP000041254">
    <property type="component" value="Unassembled WGS sequence"/>
</dbReference>
<accession>A0A0G4ELJ0</accession>
<evidence type="ECO:0000313" key="1">
    <source>
        <dbReference type="EMBL" id="CEL97874.1"/>
    </source>
</evidence>
<proteinExistence type="predicted"/>
<gene>
    <name evidence="1" type="ORF">Vbra_7749</name>
</gene>
<evidence type="ECO:0008006" key="3">
    <source>
        <dbReference type="Google" id="ProtNLM"/>
    </source>
</evidence>
<reference evidence="1 2" key="1">
    <citation type="submission" date="2014-11" db="EMBL/GenBank/DDBJ databases">
        <authorList>
            <person name="Zhu J."/>
            <person name="Qi W."/>
            <person name="Song R."/>
        </authorList>
    </citation>
    <scope>NUCLEOTIDE SEQUENCE [LARGE SCALE GENOMIC DNA]</scope>
</reference>
<sequence>MVAAHRNLLEGWRPQDPKGFWTQHSKALIDSMNATGYFESDKVLYHIKYSSGVMGIVVLADVASGQLQSQDPAHATLPHEDRTTLHVAIKMSRSDPSPYRHAIFADELQKEKTERFDGENLWHMQEEHVPVNSLVPLMLPGDKTRHTLVRFGSFMLALVIEATLALHKIGIAHCDLNPGNILLPLLKAEDIHWPYGAAAPKRGDVFVATELKPRSLILIDFSSLAFITAPDERDPCEKESWDAAKIVQLSDLTFTGPMLASRPVLESPTLIDMIKHQHDPDKSCYMFSLFFGGPVATE</sequence>
<dbReference type="OrthoDB" id="2304351at2759"/>
<dbReference type="InParanoid" id="A0A0G4ELJ0"/>
<dbReference type="VEuPathDB" id="CryptoDB:Vbra_7749"/>
<keyword evidence="2" id="KW-1185">Reference proteome</keyword>
<name>A0A0G4ELJ0_VITBC</name>
<dbReference type="EMBL" id="CDMY01000258">
    <property type="protein sequence ID" value="CEL97874.1"/>
    <property type="molecule type" value="Genomic_DNA"/>
</dbReference>
<dbReference type="AlphaFoldDB" id="A0A0G4ELJ0"/>
<evidence type="ECO:0000313" key="2">
    <source>
        <dbReference type="Proteomes" id="UP000041254"/>
    </source>
</evidence>
<organism evidence="1 2">
    <name type="scientific">Vitrella brassicaformis (strain CCMP3155)</name>
    <dbReference type="NCBI Taxonomy" id="1169540"/>
    <lineage>
        <taxon>Eukaryota</taxon>
        <taxon>Sar</taxon>
        <taxon>Alveolata</taxon>
        <taxon>Colpodellida</taxon>
        <taxon>Vitrellaceae</taxon>
        <taxon>Vitrella</taxon>
    </lineage>
</organism>
<dbReference type="InterPro" id="IPR011009">
    <property type="entry name" value="Kinase-like_dom_sf"/>
</dbReference>
<protein>
    <recommendedName>
        <fullName evidence="3">Protein kinase domain-containing protein</fullName>
    </recommendedName>
</protein>